<name>A0ABD2N4J3_9CUCU</name>
<dbReference type="Proteomes" id="UP001516400">
    <property type="component" value="Unassembled WGS sequence"/>
</dbReference>
<organism evidence="2 3">
    <name type="scientific">Cryptolaemus montrouzieri</name>
    <dbReference type="NCBI Taxonomy" id="559131"/>
    <lineage>
        <taxon>Eukaryota</taxon>
        <taxon>Metazoa</taxon>
        <taxon>Ecdysozoa</taxon>
        <taxon>Arthropoda</taxon>
        <taxon>Hexapoda</taxon>
        <taxon>Insecta</taxon>
        <taxon>Pterygota</taxon>
        <taxon>Neoptera</taxon>
        <taxon>Endopterygota</taxon>
        <taxon>Coleoptera</taxon>
        <taxon>Polyphaga</taxon>
        <taxon>Cucujiformia</taxon>
        <taxon>Coccinelloidea</taxon>
        <taxon>Coccinellidae</taxon>
        <taxon>Scymninae</taxon>
        <taxon>Scymnini</taxon>
        <taxon>Cryptolaemus</taxon>
    </lineage>
</organism>
<proteinExistence type="predicted"/>
<sequence>MADSDVDYFDSDDVRQLFENALEYSGSRCSSESEIEDESSDDDADQGLAAARQWCEEQIPPFYMIHLISFFHLVSAKSGEYLVSNHKRENI</sequence>
<feature type="compositionally biased region" description="Acidic residues" evidence="1">
    <location>
        <begin position="33"/>
        <end position="45"/>
    </location>
</feature>
<comment type="caution">
    <text evidence="2">The sequence shown here is derived from an EMBL/GenBank/DDBJ whole genome shotgun (WGS) entry which is preliminary data.</text>
</comment>
<gene>
    <name evidence="2" type="ORF">HHI36_015081</name>
</gene>
<evidence type="ECO:0000313" key="2">
    <source>
        <dbReference type="EMBL" id="KAL3273651.1"/>
    </source>
</evidence>
<feature type="region of interest" description="Disordered" evidence="1">
    <location>
        <begin position="28"/>
        <end position="47"/>
    </location>
</feature>
<evidence type="ECO:0000256" key="1">
    <source>
        <dbReference type="SAM" id="MobiDB-lite"/>
    </source>
</evidence>
<dbReference type="AlphaFoldDB" id="A0ABD2N4J3"/>
<evidence type="ECO:0000313" key="3">
    <source>
        <dbReference type="Proteomes" id="UP001516400"/>
    </source>
</evidence>
<reference evidence="2 3" key="1">
    <citation type="journal article" date="2021" name="BMC Biol.">
        <title>Horizontally acquired antibacterial genes associated with adaptive radiation of ladybird beetles.</title>
        <authorList>
            <person name="Li H.S."/>
            <person name="Tang X.F."/>
            <person name="Huang Y.H."/>
            <person name="Xu Z.Y."/>
            <person name="Chen M.L."/>
            <person name="Du X.Y."/>
            <person name="Qiu B.Y."/>
            <person name="Chen P.T."/>
            <person name="Zhang W."/>
            <person name="Slipinski A."/>
            <person name="Escalona H.E."/>
            <person name="Waterhouse R.M."/>
            <person name="Zwick A."/>
            <person name="Pang H."/>
        </authorList>
    </citation>
    <scope>NUCLEOTIDE SEQUENCE [LARGE SCALE GENOMIC DNA]</scope>
    <source>
        <strain evidence="2">SYSU2018</strain>
    </source>
</reference>
<protein>
    <submittedName>
        <fullName evidence="2">Uncharacterized protein</fullName>
    </submittedName>
</protein>
<keyword evidence="3" id="KW-1185">Reference proteome</keyword>
<dbReference type="EMBL" id="JABFTP020000062">
    <property type="protein sequence ID" value="KAL3273651.1"/>
    <property type="molecule type" value="Genomic_DNA"/>
</dbReference>
<accession>A0ABD2N4J3</accession>